<accession>A0A178EZ23</accession>
<feature type="signal peptide" evidence="2">
    <location>
        <begin position="1"/>
        <end position="16"/>
    </location>
</feature>
<dbReference type="InterPro" id="IPR018620">
    <property type="entry name" value="Ubiquitin3-bd_protein_But2_C"/>
</dbReference>
<dbReference type="PANTHER" id="PTHR39613:SF1">
    <property type="entry name" value="ANCHORED CELL WALL PROTEIN, PUTATIVE (AFU_ORTHOLOGUE AFUA_4G08960)-RELATED"/>
    <property type="match status" value="1"/>
</dbReference>
<comment type="caution">
    <text evidence="4">The sequence shown here is derived from an EMBL/GenBank/DDBJ whole genome shotgun (WGS) entry which is preliminary data.</text>
</comment>
<dbReference type="Proteomes" id="UP000243015">
    <property type="component" value="Unassembled WGS sequence"/>
</dbReference>
<organism evidence="4 5">
    <name type="scientific">Trichophyton rubrum</name>
    <name type="common">Athlete's foot fungus</name>
    <name type="synonym">Epidermophyton rubrum</name>
    <dbReference type="NCBI Taxonomy" id="5551"/>
    <lineage>
        <taxon>Eukaryota</taxon>
        <taxon>Fungi</taxon>
        <taxon>Dikarya</taxon>
        <taxon>Ascomycota</taxon>
        <taxon>Pezizomycotina</taxon>
        <taxon>Eurotiomycetes</taxon>
        <taxon>Eurotiomycetidae</taxon>
        <taxon>Onygenales</taxon>
        <taxon>Arthrodermataceae</taxon>
        <taxon>Trichophyton</taxon>
    </lineage>
</organism>
<reference evidence="4 5" key="1">
    <citation type="submission" date="2016-05" db="EMBL/GenBank/DDBJ databases">
        <title>Genome sequencing of Trichophyton rubrum CMCC(F)T1i isolated from hair.</title>
        <authorList>
            <person name="Zhan P."/>
            <person name="Tao Y."/>
            <person name="Liu W."/>
        </authorList>
    </citation>
    <scope>NUCLEOTIDE SEQUENCE [LARGE SCALE GENOMIC DNA]</scope>
    <source>
        <strain evidence="5">CMCC(F)T1i</strain>
    </source>
</reference>
<evidence type="ECO:0000313" key="5">
    <source>
        <dbReference type="Proteomes" id="UP000243015"/>
    </source>
</evidence>
<proteinExistence type="predicted"/>
<feature type="chain" id="PRO_5008085812" description="Ubiquitin 3 binding protein But2 C-terminal domain-containing protein" evidence="2">
    <location>
        <begin position="17"/>
        <end position="559"/>
    </location>
</feature>
<dbReference type="EMBL" id="LHPM01000014">
    <property type="protein sequence ID" value="OAL65168.1"/>
    <property type="molecule type" value="Genomic_DNA"/>
</dbReference>
<feature type="compositionally biased region" description="Low complexity" evidence="1">
    <location>
        <begin position="303"/>
        <end position="316"/>
    </location>
</feature>
<gene>
    <name evidence="4" type="ORF">A7C99_3650</name>
</gene>
<dbReference type="Pfam" id="PF09792">
    <property type="entry name" value="But2"/>
    <property type="match status" value="1"/>
</dbReference>
<evidence type="ECO:0000256" key="2">
    <source>
        <dbReference type="SAM" id="SignalP"/>
    </source>
</evidence>
<feature type="domain" description="Ubiquitin 3 binding protein But2 C-terminal" evidence="3">
    <location>
        <begin position="41"/>
        <end position="179"/>
    </location>
</feature>
<dbReference type="VEuPathDB" id="FungiDB:TERG_06780"/>
<keyword evidence="2" id="KW-0732">Signal</keyword>
<dbReference type="PANTHER" id="PTHR39613">
    <property type="entry name" value="ANCHORED CELL WALL PROTEIN, PUTATIVE (AFU_ORTHOLOGUE AFUA_4G08960)-RELATED"/>
    <property type="match status" value="1"/>
</dbReference>
<dbReference type="AlphaFoldDB" id="A0A178EZ23"/>
<evidence type="ECO:0000313" key="4">
    <source>
        <dbReference type="EMBL" id="OAL65168.1"/>
    </source>
</evidence>
<feature type="compositionally biased region" description="Low complexity" evidence="1">
    <location>
        <begin position="276"/>
        <end position="288"/>
    </location>
</feature>
<evidence type="ECO:0000256" key="1">
    <source>
        <dbReference type="SAM" id="MobiDB-lite"/>
    </source>
</evidence>
<protein>
    <recommendedName>
        <fullName evidence="3">Ubiquitin 3 binding protein But2 C-terminal domain-containing protein</fullName>
    </recommendedName>
</protein>
<feature type="region of interest" description="Disordered" evidence="1">
    <location>
        <begin position="267"/>
        <end position="329"/>
    </location>
</feature>
<sequence length="559" mass="61546">MKWLTLAACLAMGSNALSIPSRPTEERATKNCPTNLSGPFEFPHLIIPINSSAPKAAKGTSYYGEVSATISSIFNFDISPQGPNLCSLVFLFPSKEERPAWTYTFEGDGKVSMARLEGPANNGTTYENAPKVAAELGIQTLAAGKSNVIATFDCPLGQAIAFKMSNAGSTNLKYFQDYGNPPSPMRQLSGIMLGNLTHRGNNGCPVDSEQAGNSYLIFNLMMDRKEAPDPEYNEHEIVIPSIEKSIKTIELQANEAERAATAPELNVVPTAPPYHTDTTTVASAVSSSPYDEHHRPTLPHAPSMSTSQISSASTISRRPLPPGPEPRTAFACLSMHMTDRIRLLRFPEPMVPEIIEMIRIGWPRGINTPREYSQSLEIKLNGNPWSPHSWGESRIHARKLMAGLLDGLYQRGWIVKVSVDIGHVDSLFFRYQQPAPPPCIWTSISFHHSDRLRIVDGPTGFGLNLADALGPDVENCQVRGTMFEIKLHGSPWRAVGTKTVKTRVILLTIMDVLEQQGFGLYAAINHNSRRSKDSSNAEADTWYCNRPIDWKPGQFVYHG</sequence>
<name>A0A178EZ23_TRIRU</name>
<evidence type="ECO:0000259" key="3">
    <source>
        <dbReference type="Pfam" id="PF09792"/>
    </source>
</evidence>
<dbReference type="VEuPathDB" id="FungiDB:TERG_06779"/>